<feature type="compositionally biased region" description="Basic and acidic residues" evidence="1">
    <location>
        <begin position="150"/>
        <end position="160"/>
    </location>
</feature>
<keyword evidence="3" id="KW-0732">Signal</keyword>
<evidence type="ECO:0000313" key="4">
    <source>
        <dbReference type="Proteomes" id="UP000694891"/>
    </source>
</evidence>
<keyword evidence="2" id="KW-0812">Transmembrane</keyword>
<feature type="region of interest" description="Disordered" evidence="1">
    <location>
        <begin position="21"/>
        <end position="101"/>
    </location>
</feature>
<feature type="region of interest" description="Disordered" evidence="1">
    <location>
        <begin position="123"/>
        <end position="200"/>
    </location>
</feature>
<evidence type="ECO:0000256" key="3">
    <source>
        <dbReference type="SAM" id="SignalP"/>
    </source>
</evidence>
<dbReference type="GeneID" id="103369318"/>
<sequence>MKSIRVPVLLLLASVHVFAQDSPDESVLPSKQPTRQPSTPIAAQTAAPTATQNVPSPATATVKNDTVASPNPDTPTPDNKTSPLPSLTEKPGTGTAGPADQQRFTTVPSAVTQSAISVSLVPDSVSLDPRGSRPLSNSSETVNESNGTRGTDDSTLKPKPDAPTGASGTGTGRRLTVTPPAATQKTQKGGAGTTMSSGEKTSAKADKRLWLIVLPVLLVAAAAIIFLKFKCKKVHDHTETIDTGTENASFQSRPESTKDGVMLLGVRSSGGEENAAAR</sequence>
<keyword evidence="2" id="KW-1133">Transmembrane helix</keyword>
<reference evidence="5" key="1">
    <citation type="submission" date="2025-08" db="UniProtKB">
        <authorList>
            <consortium name="RefSeq"/>
        </authorList>
    </citation>
    <scope>IDENTIFICATION</scope>
</reference>
<evidence type="ECO:0000313" key="5">
    <source>
        <dbReference type="RefSeq" id="XP_008296227.1"/>
    </source>
</evidence>
<dbReference type="RefSeq" id="XP_008296227.1">
    <property type="nucleotide sequence ID" value="XM_008298005.1"/>
</dbReference>
<accession>A0A9Y4TTB0</accession>
<feature type="compositionally biased region" description="Polar residues" evidence="1">
    <location>
        <begin position="53"/>
        <end position="68"/>
    </location>
</feature>
<keyword evidence="4" id="KW-1185">Reference proteome</keyword>
<gene>
    <name evidence="5" type="primary">LOC103369318</name>
</gene>
<feature type="compositionally biased region" description="Polar residues" evidence="1">
    <location>
        <begin position="134"/>
        <end position="149"/>
    </location>
</feature>
<organism evidence="4 5">
    <name type="scientific">Stegastes partitus</name>
    <name type="common">bicolor damselfish</name>
    <dbReference type="NCBI Taxonomy" id="144197"/>
    <lineage>
        <taxon>Eukaryota</taxon>
        <taxon>Metazoa</taxon>
        <taxon>Chordata</taxon>
        <taxon>Craniata</taxon>
        <taxon>Vertebrata</taxon>
        <taxon>Euteleostomi</taxon>
        <taxon>Actinopterygii</taxon>
        <taxon>Neopterygii</taxon>
        <taxon>Teleostei</taxon>
        <taxon>Neoteleostei</taxon>
        <taxon>Acanthomorphata</taxon>
        <taxon>Ovalentaria</taxon>
        <taxon>Pomacentridae</taxon>
        <taxon>Stegastes</taxon>
    </lineage>
</organism>
<proteinExistence type="predicted"/>
<feature type="compositionally biased region" description="Low complexity" evidence="1">
    <location>
        <begin position="36"/>
        <end position="52"/>
    </location>
</feature>
<keyword evidence="2" id="KW-0472">Membrane</keyword>
<feature type="transmembrane region" description="Helical" evidence="2">
    <location>
        <begin position="209"/>
        <end position="227"/>
    </location>
</feature>
<name>A0A9Y4TTB0_9TELE</name>
<dbReference type="AlphaFoldDB" id="A0A9Y4TTB0"/>
<dbReference type="Proteomes" id="UP000694891">
    <property type="component" value="Unplaced"/>
</dbReference>
<protein>
    <submittedName>
        <fullName evidence="5">Flocculation protein FLO11-like isoform X1</fullName>
    </submittedName>
</protein>
<evidence type="ECO:0000256" key="2">
    <source>
        <dbReference type="SAM" id="Phobius"/>
    </source>
</evidence>
<feature type="chain" id="PRO_5041315839" evidence="3">
    <location>
        <begin position="20"/>
        <end position="278"/>
    </location>
</feature>
<feature type="signal peptide" evidence="3">
    <location>
        <begin position="1"/>
        <end position="19"/>
    </location>
</feature>
<evidence type="ECO:0000256" key="1">
    <source>
        <dbReference type="SAM" id="MobiDB-lite"/>
    </source>
</evidence>